<dbReference type="Proteomes" id="UP000536262">
    <property type="component" value="Unassembled WGS sequence"/>
</dbReference>
<organism evidence="6 7">
    <name type="scientific">Aminobacter aganoensis</name>
    <dbReference type="NCBI Taxonomy" id="83264"/>
    <lineage>
        <taxon>Bacteria</taxon>
        <taxon>Pseudomonadati</taxon>
        <taxon>Pseudomonadota</taxon>
        <taxon>Alphaproteobacteria</taxon>
        <taxon>Hyphomicrobiales</taxon>
        <taxon>Phyllobacteriaceae</taxon>
        <taxon>Aminobacter</taxon>
    </lineage>
</organism>
<protein>
    <submittedName>
        <fullName evidence="6">Multidrug efflux system membrane fusion protein</fullName>
    </submittedName>
</protein>
<keyword evidence="7" id="KW-1185">Reference proteome</keyword>
<feature type="region of interest" description="Disordered" evidence="2">
    <location>
        <begin position="29"/>
        <end position="49"/>
    </location>
</feature>
<feature type="domain" description="Multidrug resistance protein MdtA-like barrel-sandwich hybrid" evidence="4">
    <location>
        <begin position="80"/>
        <end position="204"/>
    </location>
</feature>
<dbReference type="Pfam" id="PF25954">
    <property type="entry name" value="Beta-barrel_RND_2"/>
    <property type="match status" value="1"/>
</dbReference>
<comment type="caution">
    <text evidence="6">The sequence shown here is derived from an EMBL/GenBank/DDBJ whole genome shotgun (WGS) entry which is preliminary data.</text>
</comment>
<accession>A0A7X0FAC6</accession>
<evidence type="ECO:0000256" key="2">
    <source>
        <dbReference type="SAM" id="MobiDB-lite"/>
    </source>
</evidence>
<proteinExistence type="inferred from homology"/>
<dbReference type="Gene3D" id="2.40.420.20">
    <property type="match status" value="1"/>
</dbReference>
<evidence type="ECO:0000256" key="1">
    <source>
        <dbReference type="ARBA" id="ARBA00009477"/>
    </source>
</evidence>
<dbReference type="SUPFAM" id="SSF111369">
    <property type="entry name" value="HlyD-like secretion proteins"/>
    <property type="match status" value="1"/>
</dbReference>
<evidence type="ECO:0000313" key="7">
    <source>
        <dbReference type="Proteomes" id="UP000536262"/>
    </source>
</evidence>
<dbReference type="InterPro" id="IPR006143">
    <property type="entry name" value="RND_pump_MFP"/>
</dbReference>
<evidence type="ECO:0000259" key="5">
    <source>
        <dbReference type="Pfam" id="PF25954"/>
    </source>
</evidence>
<dbReference type="RefSeq" id="WP_156381205.1">
    <property type="nucleotide sequence ID" value="NZ_BAABEG010000001.1"/>
</dbReference>
<dbReference type="Gene3D" id="1.10.287.470">
    <property type="entry name" value="Helix hairpin bin"/>
    <property type="match status" value="1"/>
</dbReference>
<evidence type="ECO:0000259" key="4">
    <source>
        <dbReference type="Pfam" id="PF25917"/>
    </source>
</evidence>
<dbReference type="InterPro" id="IPR058625">
    <property type="entry name" value="MdtA-like_BSH"/>
</dbReference>
<feature type="chain" id="PRO_5031574767" evidence="3">
    <location>
        <begin position="20"/>
        <end position="376"/>
    </location>
</feature>
<dbReference type="AlphaFoldDB" id="A0A7X0FAC6"/>
<dbReference type="PANTHER" id="PTHR30469">
    <property type="entry name" value="MULTIDRUG RESISTANCE PROTEIN MDTA"/>
    <property type="match status" value="1"/>
</dbReference>
<dbReference type="Gene3D" id="2.40.50.100">
    <property type="match status" value="1"/>
</dbReference>
<gene>
    <name evidence="6" type="ORF">GGR00_003867</name>
</gene>
<dbReference type="EMBL" id="JACHOU010000011">
    <property type="protein sequence ID" value="MBB6356062.1"/>
    <property type="molecule type" value="Genomic_DNA"/>
</dbReference>
<feature type="signal peptide" evidence="3">
    <location>
        <begin position="1"/>
        <end position="19"/>
    </location>
</feature>
<dbReference type="Pfam" id="PF25917">
    <property type="entry name" value="BSH_RND"/>
    <property type="match status" value="1"/>
</dbReference>
<sequence length="376" mass="39679">MSKIRFHKLAALVVLVAFAAWMGTGEFSSVGSAQTSPDEKPAQAEQPKAPLRTVMVVAPPRLDHARAIRVSGQTEADKRATLATRAAGIIAELPVRQGDHIKQGDLVLMLDAEEKAAAAETAKAVLAQRKAEWEATQKLMKAGSVAKLQADGAWSNYQTALSQLQAAEAELSRNQIKAPFDGVVDRVAVELGSSVVQGGEVATILSLDPILAKGEISERDLRYVKIGDEAEVKLVNGEVVTGKVRYISRDATSQTRTFPVEIAIPNADGAIPAGMTAEITVRAKPVDAVMLPRSVVTLSENGDLGIRAIDAASKVVFYPIDLVDDTQKGLVLGGIPAAAQIIIAGQDLVKEGDEVKAEPASEAVLKKLAEDATGTQ</sequence>
<dbReference type="InterPro" id="IPR058792">
    <property type="entry name" value="Beta-barrel_RND_2"/>
</dbReference>
<name>A0A7X0FAC6_9HYPH</name>
<dbReference type="PANTHER" id="PTHR30469:SF29">
    <property type="entry name" value="BLR2860 PROTEIN"/>
    <property type="match status" value="1"/>
</dbReference>
<dbReference type="NCBIfam" id="TIGR01730">
    <property type="entry name" value="RND_mfp"/>
    <property type="match status" value="1"/>
</dbReference>
<dbReference type="GO" id="GO:1990281">
    <property type="term" value="C:efflux pump complex"/>
    <property type="evidence" value="ECO:0007669"/>
    <property type="project" value="TreeGrafter"/>
</dbReference>
<feature type="domain" description="CusB-like beta-barrel" evidence="5">
    <location>
        <begin position="215"/>
        <end position="283"/>
    </location>
</feature>
<dbReference type="Gene3D" id="2.40.30.170">
    <property type="match status" value="1"/>
</dbReference>
<comment type="similarity">
    <text evidence="1">Belongs to the membrane fusion protein (MFP) (TC 8.A.1) family.</text>
</comment>
<dbReference type="GO" id="GO:0015562">
    <property type="term" value="F:efflux transmembrane transporter activity"/>
    <property type="evidence" value="ECO:0007669"/>
    <property type="project" value="TreeGrafter"/>
</dbReference>
<reference evidence="6 7" key="1">
    <citation type="submission" date="2020-08" db="EMBL/GenBank/DDBJ databases">
        <title>Genomic Encyclopedia of Type Strains, Phase IV (KMG-IV): sequencing the most valuable type-strain genomes for metagenomic binning, comparative biology and taxonomic classification.</title>
        <authorList>
            <person name="Goeker M."/>
        </authorList>
    </citation>
    <scope>NUCLEOTIDE SEQUENCE [LARGE SCALE GENOMIC DNA]</scope>
    <source>
        <strain evidence="6 7">DSM 7051</strain>
    </source>
</reference>
<evidence type="ECO:0000313" key="6">
    <source>
        <dbReference type="EMBL" id="MBB6356062.1"/>
    </source>
</evidence>
<evidence type="ECO:0000256" key="3">
    <source>
        <dbReference type="SAM" id="SignalP"/>
    </source>
</evidence>
<keyword evidence="3" id="KW-0732">Signal</keyword>